<dbReference type="AlphaFoldDB" id="A0A0G8EFF9"/>
<comment type="caution">
    <text evidence="2">The sequence shown here is derived from an EMBL/GenBank/DDBJ whole genome shotgun (WGS) entry which is preliminary data.</text>
</comment>
<feature type="coiled-coil region" evidence="1">
    <location>
        <begin position="54"/>
        <end position="81"/>
    </location>
</feature>
<sequence>MDRNQSEIRTQEQTEADFHELKSRSNRLFNRILETWHNDRELSHFFMNIRQETLLKERRDLSDLENDLSDQQQQLARGGNA</sequence>
<dbReference type="PATRIC" id="fig|1396.428.peg.2510"/>
<reference evidence="2 3" key="1">
    <citation type="submission" date="2015-04" db="EMBL/GenBank/DDBJ databases">
        <title>Draft Genome Sequences of Eight Spore-Forming Food Isolates of Bacillus cereus Genome sequencing.</title>
        <authorList>
            <person name="Krawcyk A.O."/>
            <person name="de Jong A."/>
            <person name="Eijlander R.T."/>
            <person name="Berendsen E.M."/>
            <person name="Holsappel S."/>
            <person name="Wells-Bennik M."/>
            <person name="Kuipers O.P."/>
        </authorList>
    </citation>
    <scope>NUCLEOTIDE SEQUENCE [LARGE SCALE GENOMIC DNA]</scope>
    <source>
        <strain evidence="2 3">B4077</strain>
    </source>
</reference>
<protein>
    <recommendedName>
        <fullName evidence="4">DUF3958 domain-containing protein</fullName>
    </recommendedName>
</protein>
<dbReference type="EMBL" id="LCYI01000062">
    <property type="protein sequence ID" value="KLA22212.1"/>
    <property type="molecule type" value="Genomic_DNA"/>
</dbReference>
<dbReference type="InterPro" id="IPR025014">
    <property type="entry name" value="DUF3958"/>
</dbReference>
<gene>
    <name evidence="2" type="ORF">B4077_3158</name>
</gene>
<evidence type="ECO:0008006" key="4">
    <source>
        <dbReference type="Google" id="ProtNLM"/>
    </source>
</evidence>
<keyword evidence="1" id="KW-0175">Coiled coil</keyword>
<evidence type="ECO:0000256" key="1">
    <source>
        <dbReference type="SAM" id="Coils"/>
    </source>
</evidence>
<accession>A0A0G8EFF9</accession>
<evidence type="ECO:0000313" key="3">
    <source>
        <dbReference type="Proteomes" id="UP000035214"/>
    </source>
</evidence>
<organism evidence="2 3">
    <name type="scientific">Bacillus cereus</name>
    <dbReference type="NCBI Taxonomy" id="1396"/>
    <lineage>
        <taxon>Bacteria</taxon>
        <taxon>Bacillati</taxon>
        <taxon>Bacillota</taxon>
        <taxon>Bacilli</taxon>
        <taxon>Bacillales</taxon>
        <taxon>Bacillaceae</taxon>
        <taxon>Bacillus</taxon>
        <taxon>Bacillus cereus group</taxon>
    </lineage>
</organism>
<dbReference type="Pfam" id="PF13125">
    <property type="entry name" value="DUF3958"/>
    <property type="match status" value="1"/>
</dbReference>
<proteinExistence type="predicted"/>
<evidence type="ECO:0000313" key="2">
    <source>
        <dbReference type="EMBL" id="KLA22212.1"/>
    </source>
</evidence>
<dbReference type="Proteomes" id="UP000035214">
    <property type="component" value="Unassembled WGS sequence"/>
</dbReference>
<name>A0A0G8EFF9_BACCE</name>